<dbReference type="AlphaFoldDB" id="A0ABD5P9R3"/>
<dbReference type="Pfam" id="PF03055">
    <property type="entry name" value="RPE65"/>
    <property type="match status" value="1"/>
</dbReference>
<evidence type="ECO:0000256" key="2">
    <source>
        <dbReference type="ARBA" id="ARBA00006787"/>
    </source>
</evidence>
<dbReference type="InterPro" id="IPR004294">
    <property type="entry name" value="Carotenoid_Oase"/>
</dbReference>
<evidence type="ECO:0000256" key="6">
    <source>
        <dbReference type="SAM" id="MobiDB-lite"/>
    </source>
</evidence>
<dbReference type="GO" id="GO:0016491">
    <property type="term" value="F:oxidoreductase activity"/>
    <property type="evidence" value="ECO:0007669"/>
    <property type="project" value="UniProtKB-KW"/>
</dbReference>
<gene>
    <name evidence="7" type="ORF">ACFO0N_06780</name>
</gene>
<keyword evidence="3" id="KW-0479">Metal-binding</keyword>
<protein>
    <submittedName>
        <fullName evidence="7">Carotenoid oxygenase family protein</fullName>
    </submittedName>
</protein>
<keyword evidence="8" id="KW-1185">Reference proteome</keyword>
<feature type="region of interest" description="Disordered" evidence="6">
    <location>
        <begin position="430"/>
        <end position="452"/>
    </location>
</feature>
<organism evidence="7 8">
    <name type="scientific">Halobium salinum</name>
    <dbReference type="NCBI Taxonomy" id="1364940"/>
    <lineage>
        <taxon>Archaea</taxon>
        <taxon>Methanobacteriati</taxon>
        <taxon>Methanobacteriota</taxon>
        <taxon>Stenosarchaea group</taxon>
        <taxon>Halobacteria</taxon>
        <taxon>Halobacteriales</taxon>
        <taxon>Haloferacaceae</taxon>
        <taxon>Halobium</taxon>
    </lineage>
</organism>
<proteinExistence type="inferred from homology"/>
<keyword evidence="5" id="KW-0408">Iron</keyword>
<comment type="similarity">
    <text evidence="2">Belongs to the carotenoid oxygenase family.</text>
</comment>
<dbReference type="EMBL" id="JBHSDS010000003">
    <property type="protein sequence ID" value="MFC4357652.1"/>
    <property type="molecule type" value="Genomic_DNA"/>
</dbReference>
<keyword evidence="4" id="KW-0560">Oxidoreductase</keyword>
<reference evidence="7 8" key="1">
    <citation type="journal article" date="2019" name="Int. J. Syst. Evol. Microbiol.">
        <title>The Global Catalogue of Microorganisms (GCM) 10K type strain sequencing project: providing services to taxonomists for standard genome sequencing and annotation.</title>
        <authorList>
            <consortium name="The Broad Institute Genomics Platform"/>
            <consortium name="The Broad Institute Genome Sequencing Center for Infectious Disease"/>
            <person name="Wu L."/>
            <person name="Ma J."/>
        </authorList>
    </citation>
    <scope>NUCLEOTIDE SEQUENCE [LARGE SCALE GENOMIC DNA]</scope>
    <source>
        <strain evidence="7 8">CGMCC 1.12553</strain>
    </source>
</reference>
<name>A0ABD5P9R3_9EURY</name>
<evidence type="ECO:0000256" key="3">
    <source>
        <dbReference type="ARBA" id="ARBA00022723"/>
    </source>
</evidence>
<dbReference type="Proteomes" id="UP001595921">
    <property type="component" value="Unassembled WGS sequence"/>
</dbReference>
<dbReference type="PANTHER" id="PTHR10543">
    <property type="entry name" value="BETA-CAROTENE DIOXYGENASE"/>
    <property type="match status" value="1"/>
</dbReference>
<comment type="caution">
    <text evidence="7">The sequence shown here is derived from an EMBL/GenBank/DDBJ whole genome shotgun (WGS) entry which is preliminary data.</text>
</comment>
<evidence type="ECO:0000313" key="8">
    <source>
        <dbReference type="Proteomes" id="UP001595921"/>
    </source>
</evidence>
<evidence type="ECO:0000256" key="4">
    <source>
        <dbReference type="ARBA" id="ARBA00023002"/>
    </source>
</evidence>
<dbReference type="RefSeq" id="WP_267622041.1">
    <property type="nucleotide sequence ID" value="NZ_JAODIW010000006.1"/>
</dbReference>
<dbReference type="PANTHER" id="PTHR10543:SF24">
    <property type="entry name" value="CAROTENOID ISOMEROOXYGENASE"/>
    <property type="match status" value="1"/>
</dbReference>
<sequence length="513" mass="57199">MTADYRVGLRPARVEHDRIALPVEGSLPGWLRGTFVRNGPGTFAVGDRELAHWFDGFAMLRAYRVDGADGDNDRVEFSNRFLRSEAYRYAREHGELGYREFASDPPTSALDRLRRLRDPGFTDNATVDVDHLGGEFVATTESPRAVAFDLDSLRTRRTVGYPDDLGATDTVHPHFDFETGAHLGFATDFGRDPGYVYYRISPGEREREPLGRVSMDPPGYVHSFSLTERYAVFTVPPFVVDSPLAFLRDRPVIENFRWRPELGTRVVVLDRETGAERARYRTAPFFVFHAANAFERPVASGSGELVVDLVAFPDADVVSDFYLDNLRVDDPSLPTGELRRLRLPFDPEYGERTSGTVVTETHHRGPVAFPTINYERCNGRPYRYVWAAGNRERPPESLPNRLVKVDLRSGTTRVWQERGTFPSEAVFVPAPDDAGDSDDAASDAAAADDAAPAEDDGVLLASVLDADAERTFLLVLDAATMTELARATVPTAMPLGFHGQFYREGERPTRSMP</sequence>
<evidence type="ECO:0000256" key="1">
    <source>
        <dbReference type="ARBA" id="ARBA00001954"/>
    </source>
</evidence>
<evidence type="ECO:0000313" key="7">
    <source>
        <dbReference type="EMBL" id="MFC4357652.1"/>
    </source>
</evidence>
<dbReference type="GO" id="GO:0046872">
    <property type="term" value="F:metal ion binding"/>
    <property type="evidence" value="ECO:0007669"/>
    <property type="project" value="UniProtKB-KW"/>
</dbReference>
<accession>A0ABD5P9R3</accession>
<comment type="cofactor">
    <cofactor evidence="1">
        <name>Fe(2+)</name>
        <dbReference type="ChEBI" id="CHEBI:29033"/>
    </cofactor>
</comment>
<evidence type="ECO:0000256" key="5">
    <source>
        <dbReference type="ARBA" id="ARBA00023004"/>
    </source>
</evidence>